<reference evidence="2" key="1">
    <citation type="submission" date="2020-10" db="EMBL/GenBank/DDBJ databases">
        <authorList>
            <person name="Gilroy R."/>
        </authorList>
    </citation>
    <scope>NUCLEOTIDE SEQUENCE</scope>
    <source>
        <strain evidence="2">CHK178-757</strain>
    </source>
</reference>
<dbReference type="SUPFAM" id="SSF56112">
    <property type="entry name" value="Protein kinase-like (PK-like)"/>
    <property type="match status" value="1"/>
</dbReference>
<protein>
    <recommendedName>
        <fullName evidence="1">Aminoglycoside phosphotransferase domain-containing protein</fullName>
    </recommendedName>
</protein>
<name>A0A9D1F4T0_9FIRM</name>
<sequence>MFQVTIDDINKILKDFGFVEQAASFDELQRYHYEKKDPASKEVRLIIKVKFDTHKPVVIRFKNEEDVTLELIKEQSNFAALLRQNGVEVPKQYKTQDHYARWYSICGYDVIVTIEAFAEGELLRVNEATAFETGKLLARMHNISETLDLHIKNDVLFDPFSCNDLFDFGEFKANEGILSQIDASLYTDIVKTYEAYMEKLAPLSLEPEYAVQGDISNCNLYRTADGNLGVFDFNRAGDNRLYCDGIMQAVFEARLMDYPDNLGSDPEKVILPAFLKGYAQVRPFTHMQKALYPYLYAIIDTFWSQDIKWKEDSLVNVIQKGDVERIHQWLREIHRRIHQMRVWED</sequence>
<dbReference type="AlphaFoldDB" id="A0A9D1F4T0"/>
<dbReference type="Pfam" id="PF01636">
    <property type="entry name" value="APH"/>
    <property type="match status" value="1"/>
</dbReference>
<dbReference type="Proteomes" id="UP000823927">
    <property type="component" value="Unassembled WGS sequence"/>
</dbReference>
<dbReference type="InterPro" id="IPR011009">
    <property type="entry name" value="Kinase-like_dom_sf"/>
</dbReference>
<dbReference type="Gene3D" id="3.90.1200.10">
    <property type="match status" value="1"/>
</dbReference>
<reference evidence="2" key="2">
    <citation type="journal article" date="2021" name="PeerJ">
        <title>Extensive microbial diversity within the chicken gut microbiome revealed by metagenomics and culture.</title>
        <authorList>
            <person name="Gilroy R."/>
            <person name="Ravi A."/>
            <person name="Getino M."/>
            <person name="Pursley I."/>
            <person name="Horton D.L."/>
            <person name="Alikhan N.F."/>
            <person name="Baker D."/>
            <person name="Gharbi K."/>
            <person name="Hall N."/>
            <person name="Watson M."/>
            <person name="Adriaenssens E.M."/>
            <person name="Foster-Nyarko E."/>
            <person name="Jarju S."/>
            <person name="Secka A."/>
            <person name="Antonio M."/>
            <person name="Oren A."/>
            <person name="Chaudhuri R.R."/>
            <person name="La Ragione R."/>
            <person name="Hildebrand F."/>
            <person name="Pallen M.J."/>
        </authorList>
    </citation>
    <scope>NUCLEOTIDE SEQUENCE</scope>
    <source>
        <strain evidence="2">CHK178-757</strain>
    </source>
</reference>
<feature type="domain" description="Aminoglycoside phosphotransferase" evidence="1">
    <location>
        <begin position="53"/>
        <end position="283"/>
    </location>
</feature>
<dbReference type="InterPro" id="IPR002575">
    <property type="entry name" value="Aminoglycoside_PTrfase"/>
</dbReference>
<evidence type="ECO:0000313" key="2">
    <source>
        <dbReference type="EMBL" id="HIS47663.1"/>
    </source>
</evidence>
<evidence type="ECO:0000313" key="3">
    <source>
        <dbReference type="Proteomes" id="UP000823927"/>
    </source>
</evidence>
<organism evidence="2 3">
    <name type="scientific">Candidatus Scybalocola faecigallinarum</name>
    <dbReference type="NCBI Taxonomy" id="2840941"/>
    <lineage>
        <taxon>Bacteria</taxon>
        <taxon>Bacillati</taxon>
        <taxon>Bacillota</taxon>
        <taxon>Clostridia</taxon>
        <taxon>Lachnospirales</taxon>
        <taxon>Lachnospiraceae</taxon>
        <taxon>Lachnospiraceae incertae sedis</taxon>
        <taxon>Candidatus Scybalocola (ex Gilroy et al. 2021)</taxon>
    </lineage>
</organism>
<gene>
    <name evidence="2" type="ORF">IAB46_08955</name>
</gene>
<accession>A0A9D1F4T0</accession>
<evidence type="ECO:0000259" key="1">
    <source>
        <dbReference type="Pfam" id="PF01636"/>
    </source>
</evidence>
<proteinExistence type="predicted"/>
<comment type="caution">
    <text evidence="2">The sequence shown here is derived from an EMBL/GenBank/DDBJ whole genome shotgun (WGS) entry which is preliminary data.</text>
</comment>
<dbReference type="EMBL" id="DVIT01000031">
    <property type="protein sequence ID" value="HIS47663.1"/>
    <property type="molecule type" value="Genomic_DNA"/>
</dbReference>